<evidence type="ECO:0000313" key="4">
    <source>
        <dbReference type="Proteomes" id="UP000215137"/>
    </source>
</evidence>
<dbReference type="PROSITE" id="PS50943">
    <property type="entry name" value="HTH_CROC1"/>
    <property type="match status" value="1"/>
</dbReference>
<dbReference type="Gene3D" id="1.10.260.40">
    <property type="entry name" value="lambda repressor-like DNA-binding domains"/>
    <property type="match status" value="1"/>
</dbReference>
<dbReference type="Proteomes" id="UP000215137">
    <property type="component" value="Chromosome"/>
</dbReference>
<dbReference type="Pfam" id="PF01381">
    <property type="entry name" value="HTH_3"/>
    <property type="match status" value="1"/>
</dbReference>
<evidence type="ECO:0000313" key="3">
    <source>
        <dbReference type="EMBL" id="ASV70000.1"/>
    </source>
</evidence>
<accession>A0A248TPI1</accession>
<dbReference type="GO" id="GO:0003677">
    <property type="term" value="F:DNA binding"/>
    <property type="evidence" value="ECO:0007669"/>
    <property type="project" value="UniProtKB-KW"/>
</dbReference>
<organism evidence="3 4">
    <name type="scientific">Cytobacillus kochii</name>
    <dbReference type="NCBI Taxonomy" id="859143"/>
    <lineage>
        <taxon>Bacteria</taxon>
        <taxon>Bacillati</taxon>
        <taxon>Bacillota</taxon>
        <taxon>Bacilli</taxon>
        <taxon>Bacillales</taxon>
        <taxon>Bacillaceae</taxon>
        <taxon>Cytobacillus</taxon>
    </lineage>
</organism>
<protein>
    <submittedName>
        <fullName evidence="3">Immunity repressor protein</fullName>
    </submittedName>
</protein>
<dbReference type="SUPFAM" id="SSF47413">
    <property type="entry name" value="lambda repressor-like DNA-binding domains"/>
    <property type="match status" value="1"/>
</dbReference>
<dbReference type="PANTHER" id="PTHR46558:SF11">
    <property type="entry name" value="HTH-TYPE TRANSCRIPTIONAL REGULATOR XRE"/>
    <property type="match status" value="1"/>
</dbReference>
<dbReference type="InterPro" id="IPR010982">
    <property type="entry name" value="Lambda_DNA-bd_dom_sf"/>
</dbReference>
<keyword evidence="4" id="KW-1185">Reference proteome</keyword>
<dbReference type="InterPro" id="IPR001387">
    <property type="entry name" value="Cro/C1-type_HTH"/>
</dbReference>
<gene>
    <name evidence="3" type="ORF">CKF48_09930</name>
</gene>
<dbReference type="SMART" id="SM00530">
    <property type="entry name" value="HTH_XRE"/>
    <property type="match status" value="1"/>
</dbReference>
<dbReference type="AlphaFoldDB" id="A0A248TPI1"/>
<dbReference type="OrthoDB" id="5190137at2"/>
<sequence length="137" mass="16154">MLSERLRELRKKHKLTQKDLGDFLGISESGYGYYEQGRNEPSLESLKKLASKYEVSVSYLTGEDKKNFTEKEEKDIAKQMEKIRQNLESQEGLSFYGEPLSEEAMESLMESMEHMVKQTKLINRKYIPKKYRDKEND</sequence>
<feature type="domain" description="HTH cro/C1-type" evidence="2">
    <location>
        <begin position="6"/>
        <end position="60"/>
    </location>
</feature>
<dbReference type="EMBL" id="CP022983">
    <property type="protein sequence ID" value="ASV70000.1"/>
    <property type="molecule type" value="Genomic_DNA"/>
</dbReference>
<proteinExistence type="predicted"/>
<evidence type="ECO:0000256" key="1">
    <source>
        <dbReference type="ARBA" id="ARBA00023125"/>
    </source>
</evidence>
<dbReference type="PANTHER" id="PTHR46558">
    <property type="entry name" value="TRACRIPTIONAL REGULATORY PROTEIN-RELATED-RELATED"/>
    <property type="match status" value="1"/>
</dbReference>
<dbReference type="KEGG" id="bko:CKF48_09930"/>
<reference evidence="3 4" key="1">
    <citation type="submission" date="2017-08" db="EMBL/GenBank/DDBJ databases">
        <title>Complete Genome Sequence of Bacillus kochii Oregon-R-modENCODE STRAIN BDGP4, isolated from Drosophila melanogaster gut.</title>
        <authorList>
            <person name="Wan K.H."/>
            <person name="Yu C."/>
            <person name="Park S."/>
            <person name="Hammonds A.S."/>
            <person name="Booth B.W."/>
            <person name="Celniker S.E."/>
        </authorList>
    </citation>
    <scope>NUCLEOTIDE SEQUENCE [LARGE SCALE GENOMIC DNA]</scope>
    <source>
        <strain evidence="3 4">BDGP4</strain>
    </source>
</reference>
<keyword evidence="1" id="KW-0238">DNA-binding</keyword>
<dbReference type="RefSeq" id="WP_095373562.1">
    <property type="nucleotide sequence ID" value="NZ_CP022983.1"/>
</dbReference>
<evidence type="ECO:0000259" key="2">
    <source>
        <dbReference type="PROSITE" id="PS50943"/>
    </source>
</evidence>
<dbReference type="CDD" id="cd00093">
    <property type="entry name" value="HTH_XRE"/>
    <property type="match status" value="1"/>
</dbReference>
<name>A0A248TPI1_9BACI</name>